<gene>
    <name evidence="1" type="ORF">Bmayo_00505</name>
</gene>
<proteinExistence type="predicted"/>
<sequence length="173" mass="20192">MKLTKLYKVMLLFLFITKLFSVKDEKLNNKLELFSNVETKIKKKSKTYDSNSNSKKIKKESILKRDTNSEKNINSNIYIQKSKKINYPKRNLGNNINQKTANDVNFTTNSYVKVYPSYKDDTFQAIKNTDKFPVKTEKTHMLIGPISKDNLGIIIKMLKTKGYTLIEYIEDNN</sequence>
<evidence type="ECO:0000313" key="1">
    <source>
        <dbReference type="EMBL" id="APS99463.1"/>
    </source>
</evidence>
<keyword evidence="2" id="KW-1185">Reference proteome</keyword>
<evidence type="ECO:0000313" key="2">
    <source>
        <dbReference type="Proteomes" id="UP000185516"/>
    </source>
</evidence>
<dbReference type="AlphaFoldDB" id="A0AAC9KYA5"/>
<dbReference type="EMBL" id="CP015780">
    <property type="protein sequence ID" value="APS99463.1"/>
    <property type="molecule type" value="Genomic_DNA"/>
</dbReference>
<dbReference type="Proteomes" id="UP000185516">
    <property type="component" value="Chromosome"/>
</dbReference>
<dbReference type="KEGG" id="bmay:A7X70_00505"/>
<protein>
    <submittedName>
        <fullName evidence="1">Uncharacterized protein</fullName>
    </submittedName>
</protein>
<organism evidence="1 2">
    <name type="scientific">Borreliella mayonii</name>
    <dbReference type="NCBI Taxonomy" id="1674146"/>
    <lineage>
        <taxon>Bacteria</taxon>
        <taxon>Pseudomonadati</taxon>
        <taxon>Spirochaetota</taxon>
        <taxon>Spirochaetia</taxon>
        <taxon>Spirochaetales</taxon>
        <taxon>Borreliaceae</taxon>
        <taxon>Borreliella</taxon>
    </lineage>
</organism>
<accession>A0AAC9KYA5</accession>
<reference evidence="1 2" key="1">
    <citation type="journal article" date="2016" name="PLoS ONE">
        <title>Whole Genome Sequence and Comparative Genomics of the Novel Lyme Borreliosis Causing Pathogen, Borrelia mayonii.</title>
        <authorList>
            <person name="Kingry L.C."/>
            <person name="Batra D."/>
            <person name="Replogle A."/>
            <person name="Rowe L.A."/>
            <person name="Pritt B.S."/>
            <person name="Petersen J.M."/>
        </authorList>
    </citation>
    <scope>NUCLEOTIDE SEQUENCE [LARGE SCALE GENOMIC DNA]</scope>
    <source>
        <strain evidence="1 2">MN14-1420</strain>
    </source>
</reference>
<dbReference type="RefSeq" id="WP_075551826.1">
    <property type="nucleotide sequence ID" value="NZ_CP015780.1"/>
</dbReference>
<name>A0AAC9KYA5_9SPIR</name>